<name>A0A839SZ86_9PROT</name>
<proteinExistence type="predicted"/>
<keyword evidence="2" id="KW-1185">Reference proteome</keyword>
<organism evidence="1 2">
    <name type="scientific">Limibacillus halophilus</name>
    <dbReference type="NCBI Taxonomy" id="1579333"/>
    <lineage>
        <taxon>Bacteria</taxon>
        <taxon>Pseudomonadati</taxon>
        <taxon>Pseudomonadota</taxon>
        <taxon>Alphaproteobacteria</taxon>
        <taxon>Rhodospirillales</taxon>
        <taxon>Rhodovibrionaceae</taxon>
        <taxon>Limibacillus</taxon>
    </lineage>
</organism>
<protein>
    <submittedName>
        <fullName evidence="1">Uncharacterized protein</fullName>
    </submittedName>
</protein>
<sequence>MVSYSRSTFYSAEASVPLSNSRLPDLEGKLRFERSTANTVGDLTALGLVSELTADEHALVVQAFQLEAADLEQREYDEALEDRGLPPADDAKLMALWRYARSLTHCGGWAEGAEREAFQAAGYSARSLLEVAVLYGSIVLQRYRKADPNE</sequence>
<comment type="caution">
    <text evidence="1">The sequence shown here is derived from an EMBL/GenBank/DDBJ whole genome shotgun (WGS) entry which is preliminary data.</text>
</comment>
<evidence type="ECO:0000313" key="1">
    <source>
        <dbReference type="EMBL" id="MBB3066233.1"/>
    </source>
</evidence>
<dbReference type="AlphaFoldDB" id="A0A839SZ86"/>
<dbReference type="EMBL" id="JACHXA010000007">
    <property type="protein sequence ID" value="MBB3066233.1"/>
    <property type="molecule type" value="Genomic_DNA"/>
</dbReference>
<dbReference type="RefSeq" id="WP_183417051.1">
    <property type="nucleotide sequence ID" value="NZ_JACHXA010000007.1"/>
</dbReference>
<dbReference type="InterPro" id="IPR029032">
    <property type="entry name" value="AhpD-like"/>
</dbReference>
<dbReference type="SUPFAM" id="SSF69118">
    <property type="entry name" value="AhpD-like"/>
    <property type="match status" value="1"/>
</dbReference>
<accession>A0A839SZ86</accession>
<dbReference type="Proteomes" id="UP000581135">
    <property type="component" value="Unassembled WGS sequence"/>
</dbReference>
<reference evidence="1 2" key="1">
    <citation type="submission" date="2020-08" db="EMBL/GenBank/DDBJ databases">
        <title>Genomic Encyclopedia of Type Strains, Phase III (KMG-III): the genomes of soil and plant-associated and newly described type strains.</title>
        <authorList>
            <person name="Whitman W."/>
        </authorList>
    </citation>
    <scope>NUCLEOTIDE SEQUENCE [LARGE SCALE GENOMIC DNA]</scope>
    <source>
        <strain evidence="1 2">CECT 8803</strain>
    </source>
</reference>
<gene>
    <name evidence="1" type="ORF">FHR98_002538</name>
</gene>
<evidence type="ECO:0000313" key="2">
    <source>
        <dbReference type="Proteomes" id="UP000581135"/>
    </source>
</evidence>